<gene>
    <name evidence="3" type="ORF">O0235_07940</name>
</gene>
<sequence length="136" mass="14065">MRETLSLYTDGLRDVGEMAKVRSLAPATIVSHLAELLAAGAIPSLEGLVAPGKVELVRAAAGGAIPIGSLKPLKERLGDAVQLRRAPPHPGVALAEVREEGGGSWELGVRSWELGGGSWEEGVGRREAGGGRREGA</sequence>
<name>A0ABY7M2M6_9CHLR</name>
<feature type="domain" description="Helicase Helix-turn-helix" evidence="2">
    <location>
        <begin position="2"/>
        <end position="82"/>
    </location>
</feature>
<protein>
    <submittedName>
        <fullName evidence="3">Helix-turn-helix domain-containing protein</fullName>
    </submittedName>
</protein>
<dbReference type="InterPro" id="IPR029491">
    <property type="entry name" value="Helicase_HTH"/>
</dbReference>
<evidence type="ECO:0000313" key="3">
    <source>
        <dbReference type="EMBL" id="WBL34725.1"/>
    </source>
</evidence>
<proteinExistence type="predicted"/>
<accession>A0ABY7M2M6</accession>
<dbReference type="Pfam" id="PF14493">
    <property type="entry name" value="HTH_40"/>
    <property type="match status" value="1"/>
</dbReference>
<dbReference type="Proteomes" id="UP001212803">
    <property type="component" value="Chromosome"/>
</dbReference>
<keyword evidence="4" id="KW-1185">Reference proteome</keyword>
<feature type="region of interest" description="Disordered" evidence="1">
    <location>
        <begin position="116"/>
        <end position="136"/>
    </location>
</feature>
<reference evidence="3 4" key="1">
    <citation type="journal article" date="2023" name="ISME J.">
        <title>Thermophilic Dehalococcoidia with unusual traits shed light on an unexpected past.</title>
        <authorList>
            <person name="Palmer M."/>
            <person name="Covington J.K."/>
            <person name="Zhou E.M."/>
            <person name="Thomas S.C."/>
            <person name="Habib N."/>
            <person name="Seymour C.O."/>
            <person name="Lai D."/>
            <person name="Johnston J."/>
            <person name="Hashimi A."/>
            <person name="Jiao J.Y."/>
            <person name="Muok A.R."/>
            <person name="Liu L."/>
            <person name="Xian W.D."/>
            <person name="Zhi X.Y."/>
            <person name="Li M.M."/>
            <person name="Silva L.P."/>
            <person name="Bowen B.P."/>
            <person name="Louie K."/>
            <person name="Briegel A."/>
            <person name="Pett-Ridge J."/>
            <person name="Weber P.K."/>
            <person name="Tocheva E.I."/>
            <person name="Woyke T."/>
            <person name="Northen T.R."/>
            <person name="Mayali X."/>
            <person name="Li W.J."/>
            <person name="Hedlund B.P."/>
        </authorList>
    </citation>
    <scope>NUCLEOTIDE SEQUENCE [LARGE SCALE GENOMIC DNA]</scope>
    <source>
        <strain evidence="3 4">YIM 72310</strain>
    </source>
</reference>
<organism evidence="3 4">
    <name type="scientific">Tepidiforma flava</name>
    <dbReference type="NCBI Taxonomy" id="3004094"/>
    <lineage>
        <taxon>Bacteria</taxon>
        <taxon>Bacillati</taxon>
        <taxon>Chloroflexota</taxon>
        <taxon>Tepidiformia</taxon>
        <taxon>Tepidiformales</taxon>
        <taxon>Tepidiformaceae</taxon>
        <taxon>Tepidiforma</taxon>
    </lineage>
</organism>
<dbReference type="RefSeq" id="WP_270055254.1">
    <property type="nucleotide sequence ID" value="NZ_CP115149.1"/>
</dbReference>
<feature type="compositionally biased region" description="Basic and acidic residues" evidence="1">
    <location>
        <begin position="122"/>
        <end position="136"/>
    </location>
</feature>
<evidence type="ECO:0000313" key="4">
    <source>
        <dbReference type="Proteomes" id="UP001212803"/>
    </source>
</evidence>
<evidence type="ECO:0000259" key="2">
    <source>
        <dbReference type="Pfam" id="PF14493"/>
    </source>
</evidence>
<evidence type="ECO:0000256" key="1">
    <source>
        <dbReference type="SAM" id="MobiDB-lite"/>
    </source>
</evidence>
<dbReference type="EMBL" id="CP115149">
    <property type="protein sequence ID" value="WBL34725.1"/>
    <property type="molecule type" value="Genomic_DNA"/>
</dbReference>